<dbReference type="Proteomes" id="UP000011668">
    <property type="component" value="Unassembled WGS sequence"/>
</dbReference>
<name>L8WYD2_THACA</name>
<dbReference type="EMBL" id="AFRT01001076">
    <property type="protein sequence ID" value="ELU41359.1"/>
    <property type="molecule type" value="Genomic_DNA"/>
</dbReference>
<dbReference type="AlphaFoldDB" id="L8WYD2"/>
<reference evidence="1 2" key="1">
    <citation type="journal article" date="2013" name="Nat. Commun.">
        <title>The evolution and pathogenic mechanisms of the rice sheath blight pathogen.</title>
        <authorList>
            <person name="Zheng A."/>
            <person name="Lin R."/>
            <person name="Xu L."/>
            <person name="Qin P."/>
            <person name="Tang C."/>
            <person name="Ai P."/>
            <person name="Zhang D."/>
            <person name="Liu Y."/>
            <person name="Sun Z."/>
            <person name="Feng H."/>
            <person name="Wang Y."/>
            <person name="Chen Y."/>
            <person name="Liang X."/>
            <person name="Fu R."/>
            <person name="Li Q."/>
            <person name="Zhang J."/>
            <person name="Yu X."/>
            <person name="Xie Z."/>
            <person name="Ding L."/>
            <person name="Guan P."/>
            <person name="Tang J."/>
            <person name="Liang Y."/>
            <person name="Wang S."/>
            <person name="Deng Q."/>
            <person name="Li S."/>
            <person name="Zhu J."/>
            <person name="Wang L."/>
            <person name="Liu H."/>
            <person name="Li P."/>
        </authorList>
    </citation>
    <scope>NUCLEOTIDE SEQUENCE [LARGE SCALE GENOMIC DNA]</scope>
    <source>
        <strain evidence="2">AG-1 IA</strain>
    </source>
</reference>
<dbReference type="HOGENOM" id="CLU_3052013_0_0_1"/>
<accession>L8WYD2</accession>
<gene>
    <name evidence="1" type="ORF">AG1IA_04617</name>
</gene>
<evidence type="ECO:0000313" key="1">
    <source>
        <dbReference type="EMBL" id="ELU41359.1"/>
    </source>
</evidence>
<sequence>MGYILYARHNLGRQSGDSDRAPAPEYVLRTSWFCFNFSKTRNRKFMPIRYTPGQ</sequence>
<evidence type="ECO:0000313" key="2">
    <source>
        <dbReference type="Proteomes" id="UP000011668"/>
    </source>
</evidence>
<proteinExistence type="predicted"/>
<keyword evidence="2" id="KW-1185">Reference proteome</keyword>
<comment type="caution">
    <text evidence="1">The sequence shown here is derived from an EMBL/GenBank/DDBJ whole genome shotgun (WGS) entry which is preliminary data.</text>
</comment>
<protein>
    <submittedName>
        <fullName evidence="1">Uncharacterized protein</fullName>
    </submittedName>
</protein>
<organism evidence="1 2">
    <name type="scientific">Thanatephorus cucumeris (strain AG1-IA)</name>
    <name type="common">Rice sheath blight fungus</name>
    <name type="synonym">Rhizoctonia solani</name>
    <dbReference type="NCBI Taxonomy" id="983506"/>
    <lineage>
        <taxon>Eukaryota</taxon>
        <taxon>Fungi</taxon>
        <taxon>Dikarya</taxon>
        <taxon>Basidiomycota</taxon>
        <taxon>Agaricomycotina</taxon>
        <taxon>Agaricomycetes</taxon>
        <taxon>Cantharellales</taxon>
        <taxon>Ceratobasidiaceae</taxon>
        <taxon>Rhizoctonia</taxon>
        <taxon>Rhizoctonia solani AG-1</taxon>
    </lineage>
</organism>